<dbReference type="KEGG" id="tasa:A1Q1_02229"/>
<evidence type="ECO:0000313" key="5">
    <source>
        <dbReference type="EMBL" id="EJT48763.1"/>
    </source>
</evidence>
<evidence type="ECO:0000256" key="2">
    <source>
        <dbReference type="ARBA" id="ARBA00022737"/>
    </source>
</evidence>
<dbReference type="HOGENOM" id="CLU_046722_0_0_1"/>
<protein>
    <submittedName>
        <fullName evidence="5">Adenyl-nucleotide exchange factor</fullName>
    </submittedName>
</protein>
<dbReference type="OrthoDB" id="10250458at2759"/>
<dbReference type="Pfam" id="PF08609">
    <property type="entry name" value="Fes1"/>
    <property type="match status" value="1"/>
</dbReference>
<keyword evidence="2" id="KW-0677">Repeat</keyword>
<dbReference type="InterPro" id="IPR011989">
    <property type="entry name" value="ARM-like"/>
</dbReference>
<proteinExistence type="inferred from homology"/>
<comment type="caution">
    <text evidence="5">The sequence shown here is derived from an EMBL/GenBank/DDBJ whole genome shotgun (WGS) entry which is preliminary data.</text>
</comment>
<comment type="similarity">
    <text evidence="1">Belongs to the FES1 family.</text>
</comment>
<feature type="domain" description="Nucleotide exchange factor Fes1" evidence="4">
    <location>
        <begin position="4"/>
        <end position="131"/>
    </location>
</feature>
<evidence type="ECO:0000313" key="6">
    <source>
        <dbReference type="Proteomes" id="UP000002748"/>
    </source>
</evidence>
<gene>
    <name evidence="5" type="ORF">A1Q1_02229</name>
</gene>
<accession>J5QRQ7</accession>
<dbReference type="VEuPathDB" id="FungiDB:A1Q1_02229"/>
<dbReference type="RefSeq" id="XP_014180649.1">
    <property type="nucleotide sequence ID" value="XM_014325174.1"/>
</dbReference>
<feature type="compositionally biased region" description="Basic and acidic residues" evidence="3">
    <location>
        <begin position="15"/>
        <end position="29"/>
    </location>
</feature>
<sequence>MADLNTLLRWAIENSDKDKLHDEAAHAKDGGMQLKYKPAAPGQEPSKHNATLHKDDQGVSPASTPGPATPKEEKSELTTDIIDLILGKPDSATMKEKMEYATNPENDTESRVEALDDFEMLIEMIDNANNMTALKLWEPLFSLLQSDSPEIVRHALWIIGTAVQNNLKAQASFFFQDGFNKVLDAIEKNASAPATRQKGAYALSNALKYWPLASMWLSANNNRGYDALKAGVTDSAPPVRRKYAFLVGNLVMQAGTKYEGDMALPDDVKAQLVDKITAQGGKDGDLLKGLEDNGVSSALIEGMKMPDDNDVEFEENAIRALANAAEKGGLSAQEKTEAKSIWNKWDQEGQKERGFEGADAQQVTKALS</sequence>
<dbReference type="InterPro" id="IPR050693">
    <property type="entry name" value="Hsp70_NEF-Inhibitors"/>
</dbReference>
<evidence type="ECO:0000256" key="1">
    <source>
        <dbReference type="ARBA" id="ARBA00011045"/>
    </source>
</evidence>
<dbReference type="InterPro" id="IPR013918">
    <property type="entry name" value="Nucleotide_exch_fac_Fes1"/>
</dbReference>
<dbReference type="InterPro" id="IPR016024">
    <property type="entry name" value="ARM-type_fold"/>
</dbReference>
<reference evidence="5 6" key="1">
    <citation type="journal article" date="2012" name="Eukaryot. Cell">
        <title>Draft genome sequence of CBS 2479, the standard type strain of Trichosporon asahii.</title>
        <authorList>
            <person name="Yang R.Y."/>
            <person name="Li H.T."/>
            <person name="Zhu H."/>
            <person name="Zhou G.P."/>
            <person name="Wang M."/>
            <person name="Wang L."/>
        </authorList>
    </citation>
    <scope>NUCLEOTIDE SEQUENCE [LARGE SCALE GENOMIC DNA]</scope>
    <source>
        <strain evidence="6">ATCC 90039 / CBS 2479 / JCM 2466 / KCTC 7840 / NCYC 2677 / UAMH 7654</strain>
    </source>
</reference>
<feature type="region of interest" description="Disordered" evidence="3">
    <location>
        <begin position="15"/>
        <end position="77"/>
    </location>
</feature>
<dbReference type="PANTHER" id="PTHR19316:SF18">
    <property type="entry name" value="HSP70-BINDING PROTEIN 1"/>
    <property type="match status" value="1"/>
</dbReference>
<dbReference type="GO" id="GO:0005783">
    <property type="term" value="C:endoplasmic reticulum"/>
    <property type="evidence" value="ECO:0007669"/>
    <property type="project" value="TreeGrafter"/>
</dbReference>
<dbReference type="EMBL" id="ALBS01000192">
    <property type="protein sequence ID" value="EJT48763.1"/>
    <property type="molecule type" value="Genomic_DNA"/>
</dbReference>
<dbReference type="AlphaFoldDB" id="J5QRQ7"/>
<organism evidence="5 6">
    <name type="scientific">Trichosporon asahii var. asahii (strain ATCC 90039 / CBS 2479 / JCM 2466 / KCTC 7840 / NBRC 103889/ NCYC 2677 / UAMH 7654)</name>
    <name type="common">Yeast</name>
    <dbReference type="NCBI Taxonomy" id="1186058"/>
    <lineage>
        <taxon>Eukaryota</taxon>
        <taxon>Fungi</taxon>
        <taxon>Dikarya</taxon>
        <taxon>Basidiomycota</taxon>
        <taxon>Agaricomycotina</taxon>
        <taxon>Tremellomycetes</taxon>
        <taxon>Trichosporonales</taxon>
        <taxon>Trichosporonaceae</taxon>
        <taxon>Trichosporon</taxon>
    </lineage>
</organism>
<dbReference type="GO" id="GO:0000774">
    <property type="term" value="F:adenyl-nucleotide exchange factor activity"/>
    <property type="evidence" value="ECO:0007669"/>
    <property type="project" value="TreeGrafter"/>
</dbReference>
<evidence type="ECO:0000259" key="4">
    <source>
        <dbReference type="Pfam" id="PF08609"/>
    </source>
</evidence>
<dbReference type="PANTHER" id="PTHR19316">
    <property type="entry name" value="PROTEIN FOLDING REGULATOR"/>
    <property type="match status" value="1"/>
</dbReference>
<name>J5QRQ7_TRIAS</name>
<dbReference type="SUPFAM" id="SSF48371">
    <property type="entry name" value="ARM repeat"/>
    <property type="match status" value="1"/>
</dbReference>
<feature type="region of interest" description="Disordered" evidence="3">
    <location>
        <begin position="348"/>
        <end position="368"/>
    </location>
</feature>
<dbReference type="GeneID" id="25985743"/>
<dbReference type="Proteomes" id="UP000002748">
    <property type="component" value="Unassembled WGS sequence"/>
</dbReference>
<evidence type="ECO:0000256" key="3">
    <source>
        <dbReference type="SAM" id="MobiDB-lite"/>
    </source>
</evidence>
<dbReference type="Gene3D" id="1.25.10.10">
    <property type="entry name" value="Leucine-rich Repeat Variant"/>
    <property type="match status" value="1"/>
</dbReference>